<feature type="transmembrane region" description="Helical" evidence="9">
    <location>
        <begin position="311"/>
        <end position="330"/>
    </location>
</feature>
<keyword evidence="4 9" id="KW-0812">Transmembrane</keyword>
<dbReference type="PANTHER" id="PTHR46154">
    <property type="match status" value="1"/>
</dbReference>
<keyword evidence="11" id="KW-1185">Reference proteome</keyword>
<sequence>MIKARLIASGIVSKWTWTATHLQTSNAAWNYGVRGPFWYAFGATIQMLLLFRILAIILKAVAHSAHAKCEIARARWGKTAHLPFLFFGFCSSIIITSMLLLGGTTTVDILTSKNYALASFLIPWDIILHTAVGGLKAICMASHLHTMMIIFAVVACMITTMHIKVYSSDMMYQYLNQTVSFTEEQCTNIFSKDGAGPNSFNRNADGKKMMVCGLVEGNIQKSYLSMISSGGLMFGIINIIGNFGMVFADQSYWQATVVAARPESAAEGYLLGGVCWFAVPFFLAASLGLASTTLMLPITSDKSSSRLPSPAVADYLMGNTGAILILTVLYMTIVSTGSAESIAVSSLVAYDIYREYINPNATDKQILYFSRLVIVVFNVVMGLLVDASGKGAIISAWAGFALAVVGWLVGTVVQSGSISLANLGANEVMLSGCLIAIFSSGIIHFLYSKFVGPQNIGFTILDSNIHLMKQDLSGLGAEQRDKVMVHKTRRWITTRGYLIFITFALIILWPVASGAARTSIGSHFAFWVLLSVIWAFGAAITITVLPLWESQDAIVRVIVGNFSFCTGNQAASEYADEKTPAKSVKEQTESDAKFFLPGS</sequence>
<organism evidence="10 11">
    <name type="scientific">Stephanodiscus triporus</name>
    <dbReference type="NCBI Taxonomy" id="2934178"/>
    <lineage>
        <taxon>Eukaryota</taxon>
        <taxon>Sar</taxon>
        <taxon>Stramenopiles</taxon>
        <taxon>Ochrophyta</taxon>
        <taxon>Bacillariophyta</taxon>
        <taxon>Coscinodiscophyceae</taxon>
        <taxon>Thalassiosirophycidae</taxon>
        <taxon>Stephanodiscales</taxon>
        <taxon>Stephanodiscaceae</taxon>
        <taxon>Stephanodiscus</taxon>
    </lineage>
</organism>
<keyword evidence="3" id="KW-0813">Transport</keyword>
<comment type="subcellular location">
    <subcellularLocation>
        <location evidence="1">Membrane</location>
        <topology evidence="1">Multi-pass membrane protein</topology>
    </subcellularLocation>
</comment>
<evidence type="ECO:0000256" key="5">
    <source>
        <dbReference type="ARBA" id="ARBA00022989"/>
    </source>
</evidence>
<dbReference type="PANTHER" id="PTHR46154:SF4">
    <property type="entry name" value="UREA ACTIVE TRANSPORTER"/>
    <property type="match status" value="1"/>
</dbReference>
<accession>A0ABD3P3S2</accession>
<dbReference type="AlphaFoldDB" id="A0ABD3P3S2"/>
<feature type="transmembrane region" description="Helical" evidence="9">
    <location>
        <begin position="269"/>
        <end position="291"/>
    </location>
</feature>
<dbReference type="CDD" id="cd11476">
    <property type="entry name" value="SLC5sbd_DUR3"/>
    <property type="match status" value="1"/>
</dbReference>
<dbReference type="EMBL" id="JALLAZ020001021">
    <property type="protein sequence ID" value="KAL3782362.1"/>
    <property type="molecule type" value="Genomic_DNA"/>
</dbReference>
<dbReference type="GO" id="GO:0016020">
    <property type="term" value="C:membrane"/>
    <property type="evidence" value="ECO:0007669"/>
    <property type="project" value="UniProtKB-SubCell"/>
</dbReference>
<comment type="similarity">
    <text evidence="2 7">Belongs to the sodium:solute symporter (SSF) (TC 2.A.21) family.</text>
</comment>
<name>A0ABD3P3S2_9STRA</name>
<keyword evidence="6 9" id="KW-0472">Membrane</keyword>
<gene>
    <name evidence="10" type="ORF">ACHAW5_000902</name>
</gene>
<feature type="compositionally biased region" description="Basic and acidic residues" evidence="8">
    <location>
        <begin position="576"/>
        <end position="592"/>
    </location>
</feature>
<feature type="transmembrane region" description="Helical" evidence="9">
    <location>
        <begin position="115"/>
        <end position="135"/>
    </location>
</feature>
<dbReference type="PROSITE" id="PS50283">
    <property type="entry name" value="NA_SOLUT_SYMP_3"/>
    <property type="match status" value="1"/>
</dbReference>
<feature type="transmembrane region" description="Helical" evidence="9">
    <location>
        <begin position="392"/>
        <end position="409"/>
    </location>
</feature>
<dbReference type="Gene3D" id="1.20.1730.10">
    <property type="entry name" value="Sodium/glucose cotransporter"/>
    <property type="match status" value="1"/>
</dbReference>
<feature type="transmembrane region" description="Helical" evidence="9">
    <location>
        <begin position="147"/>
        <end position="166"/>
    </location>
</feature>
<feature type="transmembrane region" description="Helical" evidence="9">
    <location>
        <begin position="37"/>
        <end position="61"/>
    </location>
</feature>
<evidence type="ECO:0000313" key="11">
    <source>
        <dbReference type="Proteomes" id="UP001530315"/>
    </source>
</evidence>
<dbReference type="Pfam" id="PF00474">
    <property type="entry name" value="SSF"/>
    <property type="match status" value="1"/>
</dbReference>
<feature type="region of interest" description="Disordered" evidence="8">
    <location>
        <begin position="576"/>
        <end position="599"/>
    </location>
</feature>
<dbReference type="InterPro" id="IPR031155">
    <property type="entry name" value="DUR"/>
</dbReference>
<evidence type="ECO:0000256" key="3">
    <source>
        <dbReference type="ARBA" id="ARBA00022448"/>
    </source>
</evidence>
<dbReference type="Proteomes" id="UP001530315">
    <property type="component" value="Unassembled WGS sequence"/>
</dbReference>
<evidence type="ECO:0000256" key="2">
    <source>
        <dbReference type="ARBA" id="ARBA00006434"/>
    </source>
</evidence>
<feature type="transmembrane region" description="Helical" evidence="9">
    <location>
        <begin position="82"/>
        <end position="103"/>
    </location>
</feature>
<keyword evidence="5 9" id="KW-1133">Transmembrane helix</keyword>
<dbReference type="InterPro" id="IPR001734">
    <property type="entry name" value="Na/solute_symporter"/>
</dbReference>
<reference evidence="10 11" key="1">
    <citation type="submission" date="2024-10" db="EMBL/GenBank/DDBJ databases">
        <title>Updated reference genomes for cyclostephanoid diatoms.</title>
        <authorList>
            <person name="Roberts W.R."/>
            <person name="Alverson A.J."/>
        </authorList>
    </citation>
    <scope>NUCLEOTIDE SEQUENCE [LARGE SCALE GENOMIC DNA]</scope>
    <source>
        <strain evidence="10 11">AJA276-08</strain>
    </source>
</reference>
<evidence type="ECO:0000256" key="9">
    <source>
        <dbReference type="SAM" id="Phobius"/>
    </source>
</evidence>
<feature type="transmembrane region" description="Helical" evidence="9">
    <location>
        <begin position="429"/>
        <end position="447"/>
    </location>
</feature>
<evidence type="ECO:0000313" key="10">
    <source>
        <dbReference type="EMBL" id="KAL3782362.1"/>
    </source>
</evidence>
<evidence type="ECO:0000256" key="1">
    <source>
        <dbReference type="ARBA" id="ARBA00004141"/>
    </source>
</evidence>
<feature type="transmembrane region" description="Helical" evidence="9">
    <location>
        <begin position="223"/>
        <end position="248"/>
    </location>
</feature>
<feature type="transmembrane region" description="Helical" evidence="9">
    <location>
        <begin position="492"/>
        <end position="512"/>
    </location>
</feature>
<feature type="transmembrane region" description="Helical" evidence="9">
    <location>
        <begin position="524"/>
        <end position="548"/>
    </location>
</feature>
<dbReference type="InterPro" id="IPR038377">
    <property type="entry name" value="Na/Glc_symporter_sf"/>
</dbReference>
<protein>
    <submittedName>
        <fullName evidence="10">Uncharacterized protein</fullName>
    </submittedName>
</protein>
<evidence type="ECO:0000256" key="8">
    <source>
        <dbReference type="SAM" id="MobiDB-lite"/>
    </source>
</evidence>
<evidence type="ECO:0000256" key="4">
    <source>
        <dbReference type="ARBA" id="ARBA00022692"/>
    </source>
</evidence>
<evidence type="ECO:0000256" key="7">
    <source>
        <dbReference type="RuleBase" id="RU362091"/>
    </source>
</evidence>
<feature type="transmembrane region" description="Helical" evidence="9">
    <location>
        <begin position="365"/>
        <end position="385"/>
    </location>
</feature>
<proteinExistence type="inferred from homology"/>
<comment type="caution">
    <text evidence="10">The sequence shown here is derived from an EMBL/GenBank/DDBJ whole genome shotgun (WGS) entry which is preliminary data.</text>
</comment>
<evidence type="ECO:0000256" key="6">
    <source>
        <dbReference type="ARBA" id="ARBA00023136"/>
    </source>
</evidence>